<keyword evidence="2 4" id="KW-0418">Kinase</keyword>
<dbReference type="SUPFAM" id="SSF53613">
    <property type="entry name" value="Ribokinase-like"/>
    <property type="match status" value="1"/>
</dbReference>
<dbReference type="GO" id="GO:0005829">
    <property type="term" value="C:cytosol"/>
    <property type="evidence" value="ECO:0007669"/>
    <property type="project" value="TreeGrafter"/>
</dbReference>
<accession>A0A7X9P0V4</accession>
<dbReference type="AlphaFoldDB" id="A0A7X9P0V4"/>
<evidence type="ECO:0000256" key="2">
    <source>
        <dbReference type="ARBA" id="ARBA00022777"/>
    </source>
</evidence>
<evidence type="ECO:0000259" key="3">
    <source>
        <dbReference type="Pfam" id="PF00294"/>
    </source>
</evidence>
<dbReference type="Pfam" id="PF00294">
    <property type="entry name" value="PfkB"/>
    <property type="match status" value="1"/>
</dbReference>
<dbReference type="Gene3D" id="3.40.1190.20">
    <property type="match status" value="1"/>
</dbReference>
<proteinExistence type="predicted"/>
<feature type="domain" description="Carbohydrate kinase PfkB" evidence="3">
    <location>
        <begin position="12"/>
        <end position="286"/>
    </location>
</feature>
<protein>
    <submittedName>
        <fullName evidence="4">Ribokinase</fullName>
    </submittedName>
</protein>
<evidence type="ECO:0000313" key="5">
    <source>
        <dbReference type="Proteomes" id="UP000576082"/>
    </source>
</evidence>
<gene>
    <name evidence="4" type="ORF">HHU12_04670</name>
</gene>
<dbReference type="EMBL" id="JABANE010000008">
    <property type="protein sequence ID" value="NME67250.1"/>
    <property type="molecule type" value="Genomic_DNA"/>
</dbReference>
<evidence type="ECO:0000313" key="4">
    <source>
        <dbReference type="EMBL" id="NME67250.1"/>
    </source>
</evidence>
<dbReference type="RefSeq" id="WP_169655461.1">
    <property type="nucleotide sequence ID" value="NZ_JABANE010000008.1"/>
</dbReference>
<dbReference type="PANTHER" id="PTHR10584">
    <property type="entry name" value="SUGAR KINASE"/>
    <property type="match status" value="1"/>
</dbReference>
<name>A0A7X9P0V4_9BACT</name>
<sequence length="301" mass="32473">MEVICSGLNVVDLLVAVPNEVPYGEKTECEKIIVQGGAPAGNAASGIAALGHEIGFLGYFGENTLSDIARAELKRHGVVDTLFVSKENATPAIAIVQVDDKGERTVLYSMDNYSSFSPADFKEEWLSDTKLILVDGYDTEINLHLLKLAKQKGITTVLDMEAGEEATMKEMLVLATHSILPLTCAQKLAQTEKIEDCVKALSKLTEGQVVVTDGANGSYALEEEIIVHQPAYKVEVVDTTGCGDAFHAAYASAVLQGMPLRERMNYGSFFASQVAKVFGGRTSFPSRQDMEENLPSIETTA</sequence>
<dbReference type="GO" id="GO:0016301">
    <property type="term" value="F:kinase activity"/>
    <property type="evidence" value="ECO:0007669"/>
    <property type="project" value="UniProtKB-KW"/>
</dbReference>
<keyword evidence="5" id="KW-1185">Reference proteome</keyword>
<dbReference type="InterPro" id="IPR011611">
    <property type="entry name" value="PfkB_dom"/>
</dbReference>
<dbReference type="Proteomes" id="UP000576082">
    <property type="component" value="Unassembled WGS sequence"/>
</dbReference>
<comment type="caution">
    <text evidence="4">The sequence shown here is derived from an EMBL/GenBank/DDBJ whole genome shotgun (WGS) entry which is preliminary data.</text>
</comment>
<dbReference type="PANTHER" id="PTHR10584:SF157">
    <property type="entry name" value="SULFOFRUCTOSE KINASE"/>
    <property type="match status" value="1"/>
</dbReference>
<keyword evidence="1" id="KW-0808">Transferase</keyword>
<dbReference type="InterPro" id="IPR029056">
    <property type="entry name" value="Ribokinase-like"/>
</dbReference>
<organism evidence="4 5">
    <name type="scientific">Flammeovirga aprica JL-4</name>
    <dbReference type="NCBI Taxonomy" id="694437"/>
    <lineage>
        <taxon>Bacteria</taxon>
        <taxon>Pseudomonadati</taxon>
        <taxon>Bacteroidota</taxon>
        <taxon>Cytophagia</taxon>
        <taxon>Cytophagales</taxon>
        <taxon>Flammeovirgaceae</taxon>
        <taxon>Flammeovirga</taxon>
    </lineage>
</organism>
<evidence type="ECO:0000256" key="1">
    <source>
        <dbReference type="ARBA" id="ARBA00022679"/>
    </source>
</evidence>
<reference evidence="4 5" key="1">
    <citation type="submission" date="2020-04" db="EMBL/GenBank/DDBJ databases">
        <title>Flammeovirga sp. SR4, a novel species isolated from seawater.</title>
        <authorList>
            <person name="Wang X."/>
        </authorList>
    </citation>
    <scope>NUCLEOTIDE SEQUENCE [LARGE SCALE GENOMIC DNA]</scope>
    <source>
        <strain evidence="4 5">ATCC 23126</strain>
    </source>
</reference>